<evidence type="ECO:0000313" key="4">
    <source>
        <dbReference type="Proteomes" id="UP000637513"/>
    </source>
</evidence>
<keyword evidence="1" id="KW-0812">Transmembrane</keyword>
<feature type="transmembrane region" description="Helical" evidence="1">
    <location>
        <begin position="89"/>
        <end position="106"/>
    </location>
</feature>
<comment type="caution">
    <text evidence="3">The sequence shown here is derived from an EMBL/GenBank/DDBJ whole genome shotgun (WGS) entry which is preliminary data.</text>
</comment>
<protein>
    <submittedName>
        <fullName evidence="3">Zf-HC2 domain-containing protein</fullName>
    </submittedName>
</protein>
<reference evidence="3 4" key="1">
    <citation type="submission" date="2020-08" db="EMBL/GenBank/DDBJ databases">
        <title>Genome public.</title>
        <authorList>
            <person name="Liu C."/>
            <person name="Sun Q."/>
        </authorList>
    </citation>
    <scope>NUCLEOTIDE SEQUENCE [LARGE SCALE GENOMIC DNA]</scope>
    <source>
        <strain evidence="3 4">BX3</strain>
    </source>
</reference>
<evidence type="ECO:0000313" key="3">
    <source>
        <dbReference type="EMBL" id="MBC8557169.1"/>
    </source>
</evidence>
<feature type="domain" description="Putative zinc-finger" evidence="2">
    <location>
        <begin position="7"/>
        <end position="40"/>
    </location>
</feature>
<dbReference type="RefSeq" id="WP_249304150.1">
    <property type="nucleotide sequence ID" value="NZ_JACRSW010000027.1"/>
</dbReference>
<dbReference type="EMBL" id="JACRSW010000027">
    <property type="protein sequence ID" value="MBC8557169.1"/>
    <property type="molecule type" value="Genomic_DNA"/>
</dbReference>
<gene>
    <name evidence="3" type="ORF">H8700_05565</name>
</gene>
<evidence type="ECO:0000259" key="2">
    <source>
        <dbReference type="Pfam" id="PF13490"/>
    </source>
</evidence>
<dbReference type="Pfam" id="PF13490">
    <property type="entry name" value="zf-HC2"/>
    <property type="match status" value="1"/>
</dbReference>
<sequence>MAVLMECKEIQQKYIPFIDDKLSKRELDAFLHHMEECPDCKEEYDIYYTMIMGMRYLEEDNRKSSDWVSSDEKLRYAQEYLRHFRIMRVQKLLLLVILCIAVILLIQ</sequence>
<organism evidence="3 4">
    <name type="scientific">Jutongia hominis</name>
    <dbReference type="NCBI Taxonomy" id="2763664"/>
    <lineage>
        <taxon>Bacteria</taxon>
        <taxon>Bacillati</taxon>
        <taxon>Bacillota</taxon>
        <taxon>Clostridia</taxon>
        <taxon>Lachnospirales</taxon>
        <taxon>Lachnospiraceae</taxon>
        <taxon>Jutongia</taxon>
    </lineage>
</organism>
<name>A0ABR7MU27_9FIRM</name>
<keyword evidence="4" id="KW-1185">Reference proteome</keyword>
<evidence type="ECO:0000256" key="1">
    <source>
        <dbReference type="SAM" id="Phobius"/>
    </source>
</evidence>
<keyword evidence="1" id="KW-0472">Membrane</keyword>
<keyword evidence="1" id="KW-1133">Transmembrane helix</keyword>
<dbReference type="Proteomes" id="UP000637513">
    <property type="component" value="Unassembled WGS sequence"/>
</dbReference>
<dbReference type="InterPro" id="IPR027383">
    <property type="entry name" value="Znf_put"/>
</dbReference>
<proteinExistence type="predicted"/>
<accession>A0ABR7MU27</accession>